<dbReference type="SUPFAM" id="SSF53807">
    <property type="entry name" value="Helical backbone' metal receptor"/>
    <property type="match status" value="1"/>
</dbReference>
<dbReference type="Gene3D" id="3.40.50.1980">
    <property type="entry name" value="Nitrogenase molybdenum iron protein domain"/>
    <property type="match status" value="2"/>
</dbReference>
<sequence length="309" mass="33020">MSHPIPSRARALAPLALLCAAIHSPAAHAATPAAISVRDDAGLTVTLAKPAQRVIAMAPHITELLFAAGGGEHVVGGMNFSDYPAAAKRLPLVGSNEQIDLERVLALKPDLLVVWKGGNSSRQIEQLKSLGLPIYYSAPARLDEIATSLIRLGQLLGTEPAAQAAARDYRQKIAALGAKYAQRPPVRLFYQIWDKPLYTLNDEHIVGDAIRLCGGRNVFGGLKVLAPSVGIEAVVQQNPEAIVGGERHEGDSATDSGLAIWRPYKGMLALQRGNLFELSGDLMARATPRMADGTAQLCEKLELARARRP</sequence>
<evidence type="ECO:0000256" key="1">
    <source>
        <dbReference type="ARBA" id="ARBA00022729"/>
    </source>
</evidence>
<accession>A0A1I4KWE8</accession>
<organism evidence="4 5">
    <name type="scientific">Rugamonas rubra</name>
    <dbReference type="NCBI Taxonomy" id="758825"/>
    <lineage>
        <taxon>Bacteria</taxon>
        <taxon>Pseudomonadati</taxon>
        <taxon>Pseudomonadota</taxon>
        <taxon>Betaproteobacteria</taxon>
        <taxon>Burkholderiales</taxon>
        <taxon>Oxalobacteraceae</taxon>
        <taxon>Telluria group</taxon>
        <taxon>Rugamonas</taxon>
    </lineage>
</organism>
<dbReference type="OrthoDB" id="6495095at2"/>
<dbReference type="Proteomes" id="UP000199470">
    <property type="component" value="Unassembled WGS sequence"/>
</dbReference>
<dbReference type="AlphaFoldDB" id="A0A1I4KWE8"/>
<dbReference type="PANTHER" id="PTHR30535">
    <property type="entry name" value="VITAMIN B12-BINDING PROTEIN"/>
    <property type="match status" value="1"/>
</dbReference>
<name>A0A1I4KWE8_9BURK</name>
<dbReference type="InterPro" id="IPR050902">
    <property type="entry name" value="ABC_Transporter_SBP"/>
</dbReference>
<evidence type="ECO:0000313" key="4">
    <source>
        <dbReference type="EMBL" id="SFL83114.1"/>
    </source>
</evidence>
<dbReference type="GO" id="GO:0071281">
    <property type="term" value="P:cellular response to iron ion"/>
    <property type="evidence" value="ECO:0007669"/>
    <property type="project" value="TreeGrafter"/>
</dbReference>
<keyword evidence="1 2" id="KW-0732">Signal</keyword>
<dbReference type="CDD" id="cd01144">
    <property type="entry name" value="BtuF"/>
    <property type="match status" value="1"/>
</dbReference>
<proteinExistence type="predicted"/>
<evidence type="ECO:0000259" key="3">
    <source>
        <dbReference type="PROSITE" id="PS50983"/>
    </source>
</evidence>
<dbReference type="InterPro" id="IPR054828">
    <property type="entry name" value="Vit_B12_bind_prot"/>
</dbReference>
<evidence type="ECO:0000313" key="5">
    <source>
        <dbReference type="Proteomes" id="UP000199470"/>
    </source>
</evidence>
<reference evidence="4 5" key="1">
    <citation type="submission" date="2016-10" db="EMBL/GenBank/DDBJ databases">
        <authorList>
            <person name="de Groot N.N."/>
        </authorList>
    </citation>
    <scope>NUCLEOTIDE SEQUENCE [LARGE SCALE GENOMIC DNA]</scope>
    <source>
        <strain evidence="4 5">ATCC 43154</strain>
    </source>
</reference>
<keyword evidence="5" id="KW-1185">Reference proteome</keyword>
<dbReference type="PANTHER" id="PTHR30535:SF34">
    <property type="entry name" value="MOLYBDATE-BINDING PROTEIN MOLA"/>
    <property type="match status" value="1"/>
</dbReference>
<evidence type="ECO:0000256" key="2">
    <source>
        <dbReference type="SAM" id="SignalP"/>
    </source>
</evidence>
<protein>
    <submittedName>
        <fullName evidence="4">Iron complex transport system substrate-binding protein</fullName>
    </submittedName>
</protein>
<dbReference type="NCBIfam" id="NF038402">
    <property type="entry name" value="TroA_like"/>
    <property type="match status" value="1"/>
</dbReference>
<dbReference type="InterPro" id="IPR002491">
    <property type="entry name" value="ABC_transptr_periplasmic_BD"/>
</dbReference>
<dbReference type="PROSITE" id="PS50983">
    <property type="entry name" value="FE_B12_PBP"/>
    <property type="match status" value="1"/>
</dbReference>
<dbReference type="Pfam" id="PF01497">
    <property type="entry name" value="Peripla_BP_2"/>
    <property type="match status" value="1"/>
</dbReference>
<dbReference type="STRING" id="758825.SAMN02982985_01680"/>
<dbReference type="EMBL" id="FOTW01000008">
    <property type="protein sequence ID" value="SFL83114.1"/>
    <property type="molecule type" value="Genomic_DNA"/>
</dbReference>
<dbReference type="RefSeq" id="WP_093386638.1">
    <property type="nucleotide sequence ID" value="NZ_FOTW01000008.1"/>
</dbReference>
<gene>
    <name evidence="4" type="ORF">SAMN02982985_01680</name>
</gene>
<feature type="domain" description="Fe/B12 periplasmic-binding" evidence="3">
    <location>
        <begin position="53"/>
        <end position="309"/>
    </location>
</feature>
<feature type="chain" id="PRO_5011595527" evidence="2">
    <location>
        <begin position="30"/>
        <end position="309"/>
    </location>
</feature>
<feature type="signal peptide" evidence="2">
    <location>
        <begin position="1"/>
        <end position="29"/>
    </location>
</feature>